<gene>
    <name evidence="2" type="ORF">DI536_01395</name>
</gene>
<dbReference type="AlphaFoldDB" id="A0A2W5TVV4"/>
<evidence type="ECO:0000313" key="2">
    <source>
        <dbReference type="EMBL" id="PZR18562.1"/>
    </source>
</evidence>
<dbReference type="InterPro" id="IPR035940">
    <property type="entry name" value="CAP_sf"/>
</dbReference>
<dbReference type="Gene3D" id="3.40.33.10">
    <property type="entry name" value="CAP"/>
    <property type="match status" value="1"/>
</dbReference>
<organism evidence="2 3">
    <name type="scientific">Archangium gephyra</name>
    <dbReference type="NCBI Taxonomy" id="48"/>
    <lineage>
        <taxon>Bacteria</taxon>
        <taxon>Pseudomonadati</taxon>
        <taxon>Myxococcota</taxon>
        <taxon>Myxococcia</taxon>
        <taxon>Myxococcales</taxon>
        <taxon>Cystobacterineae</taxon>
        <taxon>Archangiaceae</taxon>
        <taxon>Archangium</taxon>
    </lineage>
</organism>
<proteinExistence type="predicted"/>
<dbReference type="EMBL" id="QFQP01000001">
    <property type="protein sequence ID" value="PZR18562.1"/>
    <property type="molecule type" value="Genomic_DNA"/>
</dbReference>
<dbReference type="InterPro" id="IPR014044">
    <property type="entry name" value="CAP_dom"/>
</dbReference>
<evidence type="ECO:0000313" key="3">
    <source>
        <dbReference type="Proteomes" id="UP000249061"/>
    </source>
</evidence>
<dbReference type="Pfam" id="PF00188">
    <property type="entry name" value="CAP"/>
    <property type="match status" value="1"/>
</dbReference>
<accession>A0A2W5TVV4</accession>
<dbReference type="CDD" id="cd05379">
    <property type="entry name" value="CAP_bacterial"/>
    <property type="match status" value="1"/>
</dbReference>
<sequence>MNEGTWSGNVASCTAGDLDATGRNNALGLLNAYRFIAQLPAVTLDATRNAKAQQCALMMDANNSLSHQPPSTWTCYSAEGAEAAGKSNISTGRAVKSIDMYMSDFGSGNAASLGHRRWFLSNSLGPVGIGGTTGSSCHWVISGSGNAGKPYTAWPPSGPVPLDAINIPGVTSVDSTGWSVQSYSINLANAVVTVTDNGTNMPVTVTQLLPNYGSPYALRFNPMGWTSQAGHTYDVAITGISTPINYSVQVVSCPALP</sequence>
<feature type="domain" description="SCP" evidence="1">
    <location>
        <begin position="28"/>
        <end position="132"/>
    </location>
</feature>
<name>A0A2W5TVV4_9BACT</name>
<comment type="caution">
    <text evidence="2">The sequence shown here is derived from an EMBL/GenBank/DDBJ whole genome shotgun (WGS) entry which is preliminary data.</text>
</comment>
<evidence type="ECO:0000259" key="1">
    <source>
        <dbReference type="Pfam" id="PF00188"/>
    </source>
</evidence>
<reference evidence="2 3" key="1">
    <citation type="submission" date="2017-08" db="EMBL/GenBank/DDBJ databases">
        <title>Infants hospitalized years apart are colonized by the same room-sourced microbial strains.</title>
        <authorList>
            <person name="Brooks B."/>
            <person name="Olm M.R."/>
            <person name="Firek B.A."/>
            <person name="Baker R."/>
            <person name="Thomas B.C."/>
            <person name="Morowitz M.J."/>
            <person name="Banfield J.F."/>
        </authorList>
    </citation>
    <scope>NUCLEOTIDE SEQUENCE [LARGE SCALE GENOMIC DNA]</scope>
    <source>
        <strain evidence="2">S2_003_000_R2_14</strain>
    </source>
</reference>
<dbReference type="Proteomes" id="UP000249061">
    <property type="component" value="Unassembled WGS sequence"/>
</dbReference>
<protein>
    <recommendedName>
        <fullName evidence="1">SCP domain-containing protein</fullName>
    </recommendedName>
</protein>
<dbReference type="SUPFAM" id="SSF55797">
    <property type="entry name" value="PR-1-like"/>
    <property type="match status" value="1"/>
</dbReference>